<dbReference type="STRING" id="8081.ENSPREP00000007597"/>
<reference evidence="14" key="1">
    <citation type="submission" date="2013-11" db="EMBL/GenBank/DDBJ databases">
        <title>The genomic landscape of the Guanapo guppy.</title>
        <authorList>
            <person name="Kuenstner A."/>
            <person name="Dreyer C."/>
        </authorList>
    </citation>
    <scope>NUCLEOTIDE SEQUENCE</scope>
    <source>
        <strain evidence="14">Guanapo</strain>
    </source>
</reference>
<dbReference type="GO" id="GO:0007586">
    <property type="term" value="P:digestion"/>
    <property type="evidence" value="ECO:0007669"/>
    <property type="project" value="UniProtKB-KW"/>
</dbReference>
<dbReference type="CDD" id="cd00190">
    <property type="entry name" value="Tryp_SPc"/>
    <property type="match status" value="1"/>
</dbReference>
<dbReference type="Pfam" id="PF00089">
    <property type="entry name" value="Trypsin"/>
    <property type="match status" value="1"/>
</dbReference>
<dbReference type="PRINTS" id="PR00722">
    <property type="entry name" value="CHYMOTRYPSIN"/>
</dbReference>
<comment type="subcellular location">
    <subcellularLocation>
        <location evidence="1">Secreted</location>
        <location evidence="1">Extracellular space</location>
    </subcellularLocation>
</comment>
<dbReference type="InterPro" id="IPR033116">
    <property type="entry name" value="TRYPSIN_SER"/>
</dbReference>
<reference evidence="13" key="3">
    <citation type="submission" date="2025-09" db="UniProtKB">
        <authorList>
            <consortium name="Ensembl"/>
        </authorList>
    </citation>
    <scope>IDENTIFICATION</scope>
    <source>
        <strain evidence="13">Guanapo</strain>
    </source>
</reference>
<keyword evidence="5 11" id="KW-0378">Hydrolase</keyword>
<keyword evidence="4" id="KW-0222">Digestion</keyword>
<dbReference type="EC" id="3.4.21.4" evidence="10"/>
<dbReference type="Proteomes" id="UP000242638">
    <property type="component" value="Unassembled WGS sequence"/>
</dbReference>
<evidence type="ECO:0000256" key="3">
    <source>
        <dbReference type="ARBA" id="ARBA00022670"/>
    </source>
</evidence>
<dbReference type="PROSITE" id="PS50240">
    <property type="entry name" value="TRYPSIN_DOM"/>
    <property type="match status" value="1"/>
</dbReference>
<evidence type="ECO:0000256" key="6">
    <source>
        <dbReference type="ARBA" id="ARBA00022825"/>
    </source>
</evidence>
<accession>A0A3P9NDK3</accession>
<keyword evidence="6 11" id="KW-0720">Serine protease</keyword>
<dbReference type="GeneTree" id="ENSGT01050000244883"/>
<reference evidence="13" key="2">
    <citation type="submission" date="2025-08" db="UniProtKB">
        <authorList>
            <consortium name="Ensembl"/>
        </authorList>
    </citation>
    <scope>IDENTIFICATION</scope>
    <source>
        <strain evidence="13">Guanapo</strain>
    </source>
</reference>
<evidence type="ECO:0000256" key="2">
    <source>
        <dbReference type="ARBA" id="ARBA00022525"/>
    </source>
</evidence>
<dbReference type="SMART" id="SM00020">
    <property type="entry name" value="Tryp_SPc"/>
    <property type="match status" value="1"/>
</dbReference>
<dbReference type="Ensembl" id="ENSPRET00000007689.1">
    <property type="protein sequence ID" value="ENSPREP00000007597.1"/>
    <property type="gene ID" value="ENSPREG00000004511.1"/>
</dbReference>
<evidence type="ECO:0000259" key="12">
    <source>
        <dbReference type="PROSITE" id="PS50240"/>
    </source>
</evidence>
<dbReference type="InterPro" id="IPR018114">
    <property type="entry name" value="TRYPSIN_HIS"/>
</dbReference>
<dbReference type="SUPFAM" id="SSF50494">
    <property type="entry name" value="Trypsin-like serine proteases"/>
    <property type="match status" value="1"/>
</dbReference>
<evidence type="ECO:0000313" key="13">
    <source>
        <dbReference type="Ensembl" id="ENSPREP00000007597.1"/>
    </source>
</evidence>
<sequence>MYQSQYKRREERADCAISKILFGIEAQEANDQAIVNHSLHQKNGKKVFLLLHLSAQTLRKTAGLEDDEKIVGGYECLRNSVPYQVSLFTGYNHCGGVLLSDQWVLSAAHCKPRYNVRLGEHDIWEPDHTEQHIMSAAFIRHPDYNPRTQDSDIMLIKLSQPATLNSYVHPAVLPSDCGSAGMMCQISGWGNIRPSDEGSRYPDKLQCLEVPLLSDDTCFNAYPFQITENMICAGYLEGGKDSCQGDSGGPMVCEGQLQGLVSWGHGCAQRNKPGVYTKVCNYVSWIKTTMASG</sequence>
<dbReference type="Gene3D" id="2.40.10.10">
    <property type="entry name" value="Trypsin-like serine proteases"/>
    <property type="match status" value="3"/>
</dbReference>
<dbReference type="PROSITE" id="PS00134">
    <property type="entry name" value="TRYPSIN_HIS"/>
    <property type="match status" value="1"/>
</dbReference>
<keyword evidence="2" id="KW-0964">Secreted</keyword>
<evidence type="ECO:0000256" key="10">
    <source>
        <dbReference type="ARBA" id="ARBA00038868"/>
    </source>
</evidence>
<proteinExistence type="predicted"/>
<dbReference type="AlphaFoldDB" id="A0A3P9NDK3"/>
<evidence type="ECO:0000256" key="11">
    <source>
        <dbReference type="RuleBase" id="RU363034"/>
    </source>
</evidence>
<dbReference type="InterPro" id="IPR009003">
    <property type="entry name" value="Peptidase_S1_PA"/>
</dbReference>
<dbReference type="PANTHER" id="PTHR24264:SF15">
    <property type="entry name" value="RIKEN CDNA 2210010C04 GENE"/>
    <property type="match status" value="1"/>
</dbReference>
<dbReference type="InterPro" id="IPR001314">
    <property type="entry name" value="Peptidase_S1A"/>
</dbReference>
<comment type="catalytic activity">
    <reaction evidence="9">
        <text>Preferential cleavage: Arg-|-Xaa, Lys-|-Xaa.</text>
        <dbReference type="EC" id="3.4.21.4"/>
    </reaction>
</comment>
<keyword evidence="8" id="KW-1015">Disulfide bond</keyword>
<protein>
    <recommendedName>
        <fullName evidence="10">trypsin</fullName>
        <ecNumber evidence="10">3.4.21.4</ecNumber>
    </recommendedName>
</protein>
<dbReference type="PANTHER" id="PTHR24264">
    <property type="entry name" value="TRYPSIN-RELATED"/>
    <property type="match status" value="1"/>
</dbReference>
<evidence type="ECO:0000256" key="9">
    <source>
        <dbReference type="ARBA" id="ARBA00036320"/>
    </source>
</evidence>
<dbReference type="InterPro" id="IPR050127">
    <property type="entry name" value="Serine_Proteases_S1"/>
</dbReference>
<feature type="domain" description="Peptidase S1" evidence="12">
    <location>
        <begin position="70"/>
        <end position="291"/>
    </location>
</feature>
<dbReference type="PROSITE" id="PS00135">
    <property type="entry name" value="TRYPSIN_SER"/>
    <property type="match status" value="1"/>
</dbReference>
<dbReference type="GO" id="GO:0006508">
    <property type="term" value="P:proteolysis"/>
    <property type="evidence" value="ECO:0007669"/>
    <property type="project" value="UniProtKB-KW"/>
</dbReference>
<evidence type="ECO:0000256" key="5">
    <source>
        <dbReference type="ARBA" id="ARBA00022801"/>
    </source>
</evidence>
<organism evidence="13 14">
    <name type="scientific">Poecilia reticulata</name>
    <name type="common">Guppy</name>
    <name type="synonym">Acanthophacelus reticulatus</name>
    <dbReference type="NCBI Taxonomy" id="8081"/>
    <lineage>
        <taxon>Eukaryota</taxon>
        <taxon>Metazoa</taxon>
        <taxon>Chordata</taxon>
        <taxon>Craniata</taxon>
        <taxon>Vertebrata</taxon>
        <taxon>Euteleostomi</taxon>
        <taxon>Actinopterygii</taxon>
        <taxon>Neopterygii</taxon>
        <taxon>Teleostei</taxon>
        <taxon>Neoteleostei</taxon>
        <taxon>Acanthomorphata</taxon>
        <taxon>Ovalentaria</taxon>
        <taxon>Atherinomorphae</taxon>
        <taxon>Cyprinodontiformes</taxon>
        <taxon>Poeciliidae</taxon>
        <taxon>Poeciliinae</taxon>
        <taxon>Poecilia</taxon>
    </lineage>
</organism>
<dbReference type="GO" id="GO:0005615">
    <property type="term" value="C:extracellular space"/>
    <property type="evidence" value="ECO:0007669"/>
    <property type="project" value="TreeGrafter"/>
</dbReference>
<name>A0A3P9NDK3_POERE</name>
<keyword evidence="3 11" id="KW-0645">Protease</keyword>
<evidence type="ECO:0000256" key="4">
    <source>
        <dbReference type="ARBA" id="ARBA00022757"/>
    </source>
</evidence>
<evidence type="ECO:0000256" key="8">
    <source>
        <dbReference type="ARBA" id="ARBA00023157"/>
    </source>
</evidence>
<evidence type="ECO:0000313" key="14">
    <source>
        <dbReference type="Proteomes" id="UP000242638"/>
    </source>
</evidence>
<dbReference type="InterPro" id="IPR043504">
    <property type="entry name" value="Peptidase_S1_PA_chymotrypsin"/>
</dbReference>
<dbReference type="GO" id="GO:0004252">
    <property type="term" value="F:serine-type endopeptidase activity"/>
    <property type="evidence" value="ECO:0007669"/>
    <property type="project" value="UniProtKB-EC"/>
</dbReference>
<dbReference type="InterPro" id="IPR001254">
    <property type="entry name" value="Trypsin_dom"/>
</dbReference>
<dbReference type="FunFam" id="2.40.10.10:FF:000008">
    <property type="entry name" value="Cationic trypsin"/>
    <property type="match status" value="1"/>
</dbReference>
<dbReference type="FunFam" id="2.40.10.10:FF:000005">
    <property type="entry name" value="Serine protease 37"/>
    <property type="match status" value="1"/>
</dbReference>
<dbReference type="Bgee" id="ENSPREG00000004511">
    <property type="expression patterns" value="Expressed in head and 1 other cell type or tissue"/>
</dbReference>
<keyword evidence="14" id="KW-1185">Reference proteome</keyword>
<keyword evidence="7" id="KW-0865">Zymogen</keyword>
<evidence type="ECO:0000256" key="7">
    <source>
        <dbReference type="ARBA" id="ARBA00023145"/>
    </source>
</evidence>
<evidence type="ECO:0000256" key="1">
    <source>
        <dbReference type="ARBA" id="ARBA00004239"/>
    </source>
</evidence>